<evidence type="ECO:0000313" key="1">
    <source>
        <dbReference type="EMBL" id="SFV66851.1"/>
    </source>
</evidence>
<sequence>MQKIVNFISDSITDHLFDIRHSTYNELKEILGADTLDRLSIYLRREQDEKFQESMDELLTSSEIEEKIIELMKSRTSIVSKSNQAKSTLCTVFYGTNREPNDANDHSKGYGNKRAREVSMGSCTVSIPKSHNKGEIKGSLWKKLIKWDASYGDLELQEIEHVHEEDFWDSINTLFAPLESEEKQALVFIHGYNTSFEEASIRAAQLAVDLAHPGMTAFFSWPSKGKLLGYLSDEAAIQYSEKYIADFLTKFVKHTQAERIHIIAHSMGNRGLLEAINIIHKRSPEIEFGQIILAAPDVDADVFHQKAEAYTKVSEQTTLYISSKDKAINASEWIHSYYRAGFTPPVSVVSCMDTIKVDEEVDLLELGHGYFAQHKTLLEDISKLMSTNLHAEHRAELSNKLTKESVQKYWKLTV</sequence>
<organism evidence="1">
    <name type="scientific">hydrothermal vent metagenome</name>
    <dbReference type="NCBI Taxonomy" id="652676"/>
    <lineage>
        <taxon>unclassified sequences</taxon>
        <taxon>metagenomes</taxon>
        <taxon>ecological metagenomes</taxon>
    </lineage>
</organism>
<dbReference type="Gene3D" id="3.40.50.1820">
    <property type="entry name" value="alpha/beta hydrolase"/>
    <property type="match status" value="1"/>
</dbReference>
<dbReference type="InterPro" id="IPR029058">
    <property type="entry name" value="AB_hydrolase_fold"/>
</dbReference>
<dbReference type="EMBL" id="FPHE01000158">
    <property type="protein sequence ID" value="SFV66851.1"/>
    <property type="molecule type" value="Genomic_DNA"/>
</dbReference>
<dbReference type="InterPro" id="IPR010297">
    <property type="entry name" value="DUF900_hydrolase"/>
</dbReference>
<reference evidence="1" key="1">
    <citation type="submission" date="2016-10" db="EMBL/GenBank/DDBJ databases">
        <authorList>
            <person name="de Groot N.N."/>
        </authorList>
    </citation>
    <scope>NUCLEOTIDE SEQUENCE</scope>
</reference>
<dbReference type="PANTHER" id="PTHR36513:SF1">
    <property type="entry name" value="TRANSMEMBRANE PROTEIN"/>
    <property type="match status" value="1"/>
</dbReference>
<dbReference type="Pfam" id="PF05990">
    <property type="entry name" value="DUF900"/>
    <property type="match status" value="1"/>
</dbReference>
<dbReference type="PANTHER" id="PTHR36513">
    <property type="entry name" value="ABC TRANSMEMBRANE TYPE-1 DOMAIN-CONTAINING PROTEIN"/>
    <property type="match status" value="1"/>
</dbReference>
<gene>
    <name evidence="1" type="ORF">MNB_SV-12-1254</name>
</gene>
<accession>A0A1W1CMG8</accession>
<protein>
    <submittedName>
        <fullName evidence="1">Lipoprotein, putative</fullName>
    </submittedName>
</protein>
<keyword evidence="1" id="KW-0449">Lipoprotein</keyword>
<dbReference type="SUPFAM" id="SSF53474">
    <property type="entry name" value="alpha/beta-Hydrolases"/>
    <property type="match status" value="1"/>
</dbReference>
<dbReference type="AlphaFoldDB" id="A0A1W1CMG8"/>
<name>A0A1W1CMG8_9ZZZZ</name>
<proteinExistence type="predicted"/>